<organism evidence="1 2">
    <name type="scientific">Flagellimonas flava</name>
    <dbReference type="NCBI Taxonomy" id="570519"/>
    <lineage>
        <taxon>Bacteria</taxon>
        <taxon>Pseudomonadati</taxon>
        <taxon>Bacteroidota</taxon>
        <taxon>Flavobacteriia</taxon>
        <taxon>Flavobacteriales</taxon>
        <taxon>Flavobacteriaceae</taxon>
        <taxon>Flagellimonas</taxon>
    </lineage>
</organism>
<sequence length="121" mass="13946">MKIRIRGNSVRYRLTRTEVETFCKEGSYSDETQFNTQTFIYRLVAKDGISGLEASFENNTITIYLPREETEVWAGSPRVGYENTFQLNNGEALNLLVEKDFVCMDETIEDQSDNYPNPKAL</sequence>
<proteinExistence type="predicted"/>
<dbReference type="OrthoDB" id="7060517at2"/>
<evidence type="ECO:0000313" key="2">
    <source>
        <dbReference type="Proteomes" id="UP000184532"/>
    </source>
</evidence>
<dbReference type="Proteomes" id="UP000184532">
    <property type="component" value="Unassembled WGS sequence"/>
</dbReference>
<keyword evidence="2" id="KW-1185">Reference proteome</keyword>
<protein>
    <submittedName>
        <fullName evidence="1">Uncharacterized protein</fullName>
    </submittedName>
</protein>
<reference evidence="2" key="1">
    <citation type="submission" date="2016-11" db="EMBL/GenBank/DDBJ databases">
        <authorList>
            <person name="Varghese N."/>
            <person name="Submissions S."/>
        </authorList>
    </citation>
    <scope>NUCLEOTIDE SEQUENCE [LARGE SCALE GENOMIC DNA]</scope>
    <source>
        <strain evidence="2">DSM 22638</strain>
    </source>
</reference>
<evidence type="ECO:0000313" key="1">
    <source>
        <dbReference type="EMBL" id="SHG71089.1"/>
    </source>
</evidence>
<gene>
    <name evidence="1" type="ORF">SAMN04488116_2211</name>
</gene>
<dbReference type="Pfam" id="PF22668">
    <property type="entry name" value="DUF7009"/>
    <property type="match status" value="1"/>
</dbReference>
<dbReference type="InterPro" id="IPR053825">
    <property type="entry name" value="DUF7009"/>
</dbReference>
<dbReference type="EMBL" id="FQWL01000003">
    <property type="protein sequence ID" value="SHG71089.1"/>
    <property type="molecule type" value="Genomic_DNA"/>
</dbReference>
<accession>A0A1M5M2F1</accession>
<dbReference type="AlphaFoldDB" id="A0A1M5M2F1"/>
<name>A0A1M5M2F1_9FLAO</name>
<dbReference type="STRING" id="570519.SAMN04488116_2211"/>
<dbReference type="RefSeq" id="WP_073179472.1">
    <property type="nucleotide sequence ID" value="NZ_FQWL01000003.1"/>
</dbReference>